<evidence type="ECO:0000256" key="1">
    <source>
        <dbReference type="ARBA" id="ARBA00009892"/>
    </source>
</evidence>
<organism evidence="3 4">
    <name type="scientific">Diaphorina citri</name>
    <name type="common">Asian citrus psyllid</name>
    <dbReference type="NCBI Taxonomy" id="121845"/>
    <lineage>
        <taxon>Eukaryota</taxon>
        <taxon>Metazoa</taxon>
        <taxon>Ecdysozoa</taxon>
        <taxon>Arthropoda</taxon>
        <taxon>Hexapoda</taxon>
        <taxon>Insecta</taxon>
        <taxon>Pterygota</taxon>
        <taxon>Neoptera</taxon>
        <taxon>Paraneoptera</taxon>
        <taxon>Hemiptera</taxon>
        <taxon>Sternorrhyncha</taxon>
        <taxon>Psylloidea</taxon>
        <taxon>Psyllidae</taxon>
        <taxon>Diaphorininae</taxon>
        <taxon>Diaphorina</taxon>
    </lineage>
</organism>
<dbReference type="PANTHER" id="PTHR11703">
    <property type="entry name" value="DEOXYHYPUSINE SYNTHASE"/>
    <property type="match status" value="1"/>
</dbReference>
<dbReference type="Pfam" id="PF01916">
    <property type="entry name" value="DS"/>
    <property type="match status" value="1"/>
</dbReference>
<accession>A0A1S3DQ58</accession>
<dbReference type="AlphaFoldDB" id="A0A1S3DQ58"/>
<dbReference type="GO" id="GO:0034038">
    <property type="term" value="F:deoxyhypusine synthase activity"/>
    <property type="evidence" value="ECO:0007669"/>
    <property type="project" value="TreeGrafter"/>
</dbReference>
<dbReference type="STRING" id="121845.A0A1S3DQ58"/>
<reference evidence="4" key="1">
    <citation type="submission" date="2025-08" db="UniProtKB">
        <authorList>
            <consortium name="RefSeq"/>
        </authorList>
    </citation>
    <scope>IDENTIFICATION</scope>
</reference>
<dbReference type="RefSeq" id="XP_008485330.1">
    <property type="nucleotide sequence ID" value="XM_008487108.3"/>
</dbReference>
<dbReference type="InterPro" id="IPR036982">
    <property type="entry name" value="Deoxyhypusine_synthase_sf"/>
</dbReference>
<dbReference type="InterPro" id="IPR029035">
    <property type="entry name" value="DHS-like_NAD/FAD-binding_dom"/>
</dbReference>
<dbReference type="PaxDb" id="121845-A0A1S3DQ58"/>
<dbReference type="Gene3D" id="3.40.910.10">
    <property type="entry name" value="Deoxyhypusine synthase"/>
    <property type="match status" value="1"/>
</dbReference>
<dbReference type="InterPro" id="IPR002773">
    <property type="entry name" value="Deoxyhypusine_synthase"/>
</dbReference>
<proteinExistence type="inferred from homology"/>
<evidence type="ECO:0000313" key="4">
    <source>
        <dbReference type="RefSeq" id="XP_008485330.1"/>
    </source>
</evidence>
<dbReference type="KEGG" id="dci:103522000"/>
<name>A0A1S3DQ58_DIACI</name>
<protein>
    <submittedName>
        <fullName evidence="4">Probable deoxyhypusine synthase</fullName>
    </submittedName>
</protein>
<evidence type="ECO:0000256" key="2">
    <source>
        <dbReference type="ARBA" id="ARBA00023027"/>
    </source>
</evidence>
<dbReference type="SUPFAM" id="SSF52467">
    <property type="entry name" value="DHS-like NAD/FAD-binding domain"/>
    <property type="match status" value="1"/>
</dbReference>
<gene>
    <name evidence="4" type="primary">LOC103522000</name>
</gene>
<dbReference type="GO" id="GO:0005737">
    <property type="term" value="C:cytoplasm"/>
    <property type="evidence" value="ECO:0007669"/>
    <property type="project" value="TreeGrafter"/>
</dbReference>
<dbReference type="GeneID" id="103522000"/>
<comment type="similarity">
    <text evidence="1">Belongs to the deoxyhypusine synthase family.</text>
</comment>
<sequence length="106" mass="11946">MPILDTMLREQKETGTVWTPSRIISRLGTEINHEDSICYWAAHNHIPIFSPALTDGSLGDMMYFHSFRNPGLICDILQVRINGPPIHADRTFGDPAPKLRVGLSFK</sequence>
<keyword evidence="3" id="KW-1185">Reference proteome</keyword>
<keyword evidence="2" id="KW-0520">NAD</keyword>
<dbReference type="Proteomes" id="UP000079169">
    <property type="component" value="Unplaced"/>
</dbReference>
<evidence type="ECO:0000313" key="3">
    <source>
        <dbReference type="Proteomes" id="UP000079169"/>
    </source>
</evidence>
<dbReference type="PANTHER" id="PTHR11703:SF0">
    <property type="entry name" value="DEOXYHYPUSINE SYNTHASE"/>
    <property type="match status" value="1"/>
</dbReference>